<dbReference type="InterPro" id="IPR004255">
    <property type="entry name" value="O-acyltransferase_WSD1_N"/>
</dbReference>
<comment type="caution">
    <text evidence="3">The sequence shown here is derived from an EMBL/GenBank/DDBJ whole genome shotgun (WGS) entry which is preliminary data.</text>
</comment>
<dbReference type="EMBL" id="JBBDGL010000001">
    <property type="protein sequence ID" value="MEJ1154282.1"/>
    <property type="molecule type" value="Genomic_DNA"/>
</dbReference>
<accession>A0ABU8LPT8</accession>
<reference evidence="3 4" key="1">
    <citation type="submission" date="2024-02" db="EMBL/GenBank/DDBJ databases">
        <authorList>
            <person name="Saticioglu I.B."/>
        </authorList>
    </citation>
    <scope>NUCLEOTIDE SEQUENCE [LARGE SCALE GENOMIC DNA]</scope>
    <source>
        <strain evidence="3 4">Mu-86</strain>
    </source>
</reference>
<organism evidence="3 4">
    <name type="scientific">Microbacterium marmarense</name>
    <dbReference type="NCBI Taxonomy" id="3122051"/>
    <lineage>
        <taxon>Bacteria</taxon>
        <taxon>Bacillati</taxon>
        <taxon>Actinomycetota</taxon>
        <taxon>Actinomycetes</taxon>
        <taxon>Micrococcales</taxon>
        <taxon>Microbacteriaceae</taxon>
        <taxon>Microbacterium</taxon>
    </lineage>
</organism>
<dbReference type="SUPFAM" id="SSF52777">
    <property type="entry name" value="CoA-dependent acyltransferases"/>
    <property type="match status" value="1"/>
</dbReference>
<evidence type="ECO:0000256" key="1">
    <source>
        <dbReference type="SAM" id="MobiDB-lite"/>
    </source>
</evidence>
<feature type="region of interest" description="Disordered" evidence="1">
    <location>
        <begin position="425"/>
        <end position="448"/>
    </location>
</feature>
<feature type="domain" description="O-acyltransferase WSD1-like N-terminal" evidence="2">
    <location>
        <begin position="25"/>
        <end position="226"/>
    </location>
</feature>
<dbReference type="Pfam" id="PF03007">
    <property type="entry name" value="WS_DGAT_cat"/>
    <property type="match status" value="1"/>
</dbReference>
<evidence type="ECO:0000313" key="4">
    <source>
        <dbReference type="Proteomes" id="UP001368654"/>
    </source>
</evidence>
<evidence type="ECO:0000259" key="2">
    <source>
        <dbReference type="Pfam" id="PF03007"/>
    </source>
</evidence>
<keyword evidence="4" id="KW-1185">Reference proteome</keyword>
<gene>
    <name evidence="3" type="ORF">WDU96_01555</name>
</gene>
<dbReference type="Proteomes" id="UP001368654">
    <property type="component" value="Unassembled WGS sequence"/>
</dbReference>
<dbReference type="RefSeq" id="WP_337336722.1">
    <property type="nucleotide sequence ID" value="NZ_JBBDGL010000001.1"/>
</dbReference>
<protein>
    <submittedName>
        <fullName evidence="3">Wax ester/triacylglycerol synthase domain-containing protein</fullName>
    </submittedName>
</protein>
<evidence type="ECO:0000313" key="3">
    <source>
        <dbReference type="EMBL" id="MEJ1154282.1"/>
    </source>
</evidence>
<name>A0ABU8LPT8_9MICO</name>
<sequence>MSKPPLQIDLMRTLDEQNINSSIAFEAMHTGAVLVMDGAPYLRADGGIDRPKVLEQLARAIDRVPEFHLKLMSSPLGLTTPAWVPDANFALESHVTFDDTPTDLSAATVAQVAGFGEAVLPDDRPLWDVRFTVLTTGQIALGSRMHHAVGDGEWGFSVIRRFTTAQAEPADAEREVLTLGRAPASSFAIPVHAARELVKSRDSVRGVWHEYWRKPMRKRVKRLAARNARFAKEYWIRRTGLRARMLPRTHLALFDVEVSSTVRRAAKLRGSLTDLLVAAAMGAVDDDDRGVDVLVPVSHRRGNAGVDARNHVSMVRAHAEPESDLKTRVAAVRSIVRKIVRGESDDDIAPGRLVGYATLMPLAEQPVWFGEAKVDRVVILPAGDPRSEVSVFGTVYGDTLSVTVVSRLELDVDAMADRVRDALAPASAEAGATSEMPGGNQADRTSQA</sequence>
<proteinExistence type="predicted"/>